<dbReference type="InterPro" id="IPR052709">
    <property type="entry name" value="Transposase-MT_Hybrid"/>
</dbReference>
<dbReference type="InterPro" id="IPR038717">
    <property type="entry name" value="Tc1-like_DDE_dom"/>
</dbReference>
<dbReference type="InterPro" id="IPR036397">
    <property type="entry name" value="RNaseH_sf"/>
</dbReference>
<comment type="caution">
    <text evidence="2">The sequence shown here is derived from an EMBL/GenBank/DDBJ whole genome shotgun (WGS) entry which is preliminary data.</text>
</comment>
<keyword evidence="3" id="KW-1185">Reference proteome</keyword>
<evidence type="ECO:0000313" key="2">
    <source>
        <dbReference type="EMBL" id="KAJ4438033.1"/>
    </source>
</evidence>
<feature type="domain" description="Tc1-like transposase DDE" evidence="1">
    <location>
        <begin position="68"/>
        <end position="130"/>
    </location>
</feature>
<name>A0ABQ8SW11_PERAM</name>
<reference evidence="2 3" key="1">
    <citation type="journal article" date="2022" name="Allergy">
        <title>Genome assembly and annotation of Periplaneta americana reveal a comprehensive cockroach allergen profile.</title>
        <authorList>
            <person name="Wang L."/>
            <person name="Xiong Q."/>
            <person name="Saelim N."/>
            <person name="Wang L."/>
            <person name="Nong W."/>
            <person name="Wan A.T."/>
            <person name="Shi M."/>
            <person name="Liu X."/>
            <person name="Cao Q."/>
            <person name="Hui J.H.L."/>
            <person name="Sookrung N."/>
            <person name="Leung T.F."/>
            <person name="Tungtrongchitr A."/>
            <person name="Tsui S.K.W."/>
        </authorList>
    </citation>
    <scope>NUCLEOTIDE SEQUENCE [LARGE SCALE GENOMIC DNA]</scope>
    <source>
        <strain evidence="2">PWHHKU_190912</strain>
    </source>
</reference>
<organism evidence="2 3">
    <name type="scientific">Periplaneta americana</name>
    <name type="common">American cockroach</name>
    <name type="synonym">Blatta americana</name>
    <dbReference type="NCBI Taxonomy" id="6978"/>
    <lineage>
        <taxon>Eukaryota</taxon>
        <taxon>Metazoa</taxon>
        <taxon>Ecdysozoa</taxon>
        <taxon>Arthropoda</taxon>
        <taxon>Hexapoda</taxon>
        <taxon>Insecta</taxon>
        <taxon>Pterygota</taxon>
        <taxon>Neoptera</taxon>
        <taxon>Polyneoptera</taxon>
        <taxon>Dictyoptera</taxon>
        <taxon>Blattodea</taxon>
        <taxon>Blattoidea</taxon>
        <taxon>Blattidae</taxon>
        <taxon>Blattinae</taxon>
        <taxon>Periplaneta</taxon>
    </lineage>
</organism>
<dbReference type="Proteomes" id="UP001148838">
    <property type="component" value="Unassembled WGS sequence"/>
</dbReference>
<protein>
    <recommendedName>
        <fullName evidence="1">Tc1-like transposase DDE domain-containing protein</fullName>
    </recommendedName>
</protein>
<dbReference type="Gene3D" id="3.30.420.10">
    <property type="entry name" value="Ribonuclease H-like superfamily/Ribonuclease H"/>
    <property type="match status" value="1"/>
</dbReference>
<dbReference type="Pfam" id="PF13358">
    <property type="entry name" value="DDE_3"/>
    <property type="match status" value="1"/>
</dbReference>
<dbReference type="PANTHER" id="PTHR46060">
    <property type="entry name" value="MARINER MOS1 TRANSPOSASE-LIKE PROTEIN"/>
    <property type="match status" value="1"/>
</dbReference>
<gene>
    <name evidence="2" type="ORF">ANN_13972</name>
</gene>
<evidence type="ECO:0000313" key="3">
    <source>
        <dbReference type="Proteomes" id="UP001148838"/>
    </source>
</evidence>
<sequence>MEHGDSISWPLRSLNVTSYDVRLHLLGAIEEIVYTRKTVRNFYELREIVQDTVASVTPEKVERTWEYVKHHHLRPALRRKQRHLVVQNPIILHDNARSHTAAAVKDLLRRWKCEILEYPSYSPDINPCDYDLFAKVKEPL</sequence>
<dbReference type="EMBL" id="JAJSOF020000019">
    <property type="protein sequence ID" value="KAJ4438033.1"/>
    <property type="molecule type" value="Genomic_DNA"/>
</dbReference>
<proteinExistence type="predicted"/>
<accession>A0ABQ8SW11</accession>
<dbReference type="PANTHER" id="PTHR46060:SF1">
    <property type="entry name" value="MARINER MOS1 TRANSPOSASE-LIKE PROTEIN"/>
    <property type="match status" value="1"/>
</dbReference>
<evidence type="ECO:0000259" key="1">
    <source>
        <dbReference type="Pfam" id="PF13358"/>
    </source>
</evidence>